<evidence type="ECO:0000313" key="2">
    <source>
        <dbReference type="Ensembl" id="ENSOSUP00000005182.1"/>
    </source>
</evidence>
<reference evidence="2" key="1">
    <citation type="submission" date="2025-08" db="UniProtKB">
        <authorList>
            <consortium name="Ensembl"/>
        </authorList>
    </citation>
    <scope>IDENTIFICATION</scope>
</reference>
<dbReference type="Ensembl" id="ENSOSUT00000005369.1">
    <property type="protein sequence ID" value="ENSOSUP00000005182.1"/>
    <property type="gene ID" value="ENSOSUG00000003863.1"/>
</dbReference>
<dbReference type="Proteomes" id="UP000694552">
    <property type="component" value="Unplaced"/>
</dbReference>
<sequence length="56" mass="5859">MPIAEKLTEALRPGPEAGEEAELGPRLATTAAVARRGRGTGSPRPRRCFSPRSASA</sequence>
<feature type="compositionally biased region" description="Low complexity" evidence="1">
    <location>
        <begin position="24"/>
        <end position="34"/>
    </location>
</feature>
<name>A0A8C8E798_9STRI</name>
<reference evidence="2" key="2">
    <citation type="submission" date="2025-09" db="UniProtKB">
        <authorList>
            <consortium name="Ensembl"/>
        </authorList>
    </citation>
    <scope>IDENTIFICATION</scope>
</reference>
<protein>
    <submittedName>
        <fullName evidence="2">Uncharacterized protein</fullName>
    </submittedName>
</protein>
<keyword evidence="3" id="KW-1185">Reference proteome</keyword>
<dbReference type="AlphaFoldDB" id="A0A8C8E798"/>
<feature type="region of interest" description="Disordered" evidence="1">
    <location>
        <begin position="1"/>
        <end position="56"/>
    </location>
</feature>
<evidence type="ECO:0000256" key="1">
    <source>
        <dbReference type="SAM" id="MobiDB-lite"/>
    </source>
</evidence>
<proteinExistence type="predicted"/>
<organism evidence="2 3">
    <name type="scientific">Otus sunia</name>
    <name type="common">Oriental scops-owl</name>
    <dbReference type="NCBI Taxonomy" id="257818"/>
    <lineage>
        <taxon>Eukaryota</taxon>
        <taxon>Metazoa</taxon>
        <taxon>Chordata</taxon>
        <taxon>Craniata</taxon>
        <taxon>Vertebrata</taxon>
        <taxon>Euteleostomi</taxon>
        <taxon>Archelosauria</taxon>
        <taxon>Archosauria</taxon>
        <taxon>Dinosauria</taxon>
        <taxon>Saurischia</taxon>
        <taxon>Theropoda</taxon>
        <taxon>Coelurosauria</taxon>
        <taxon>Aves</taxon>
        <taxon>Neognathae</taxon>
        <taxon>Neoaves</taxon>
        <taxon>Telluraves</taxon>
        <taxon>Strigiformes</taxon>
        <taxon>Strigidae</taxon>
        <taxon>Otus</taxon>
    </lineage>
</organism>
<evidence type="ECO:0000313" key="3">
    <source>
        <dbReference type="Proteomes" id="UP000694552"/>
    </source>
</evidence>
<accession>A0A8C8E798</accession>